<dbReference type="Proteomes" id="UP000076574">
    <property type="component" value="Unassembled WGS sequence"/>
</dbReference>
<keyword evidence="2" id="KW-1185">Reference proteome</keyword>
<accession>A0A163YL81</accession>
<protein>
    <submittedName>
        <fullName evidence="1">Uncharacterized protein</fullName>
    </submittedName>
</protein>
<organism evidence="1 2">
    <name type="scientific">Tardiphaga robiniae</name>
    <dbReference type="NCBI Taxonomy" id="943830"/>
    <lineage>
        <taxon>Bacteria</taxon>
        <taxon>Pseudomonadati</taxon>
        <taxon>Pseudomonadota</taxon>
        <taxon>Alphaproteobacteria</taxon>
        <taxon>Hyphomicrobiales</taxon>
        <taxon>Nitrobacteraceae</taxon>
        <taxon>Tardiphaga</taxon>
    </lineage>
</organism>
<name>A0A163YL81_9BRAD</name>
<reference evidence="1 2" key="1">
    <citation type="submission" date="2016-03" db="EMBL/GenBank/DDBJ databases">
        <title>Microsymbionts genomes from the relict species Vavilovia formosa (Stev.) Fed.</title>
        <authorList>
            <person name="Kopat V."/>
            <person name="Chirak E."/>
            <person name="Kimeklis A."/>
            <person name="Andronov E."/>
        </authorList>
    </citation>
    <scope>NUCLEOTIDE SEQUENCE [LARGE SCALE GENOMIC DNA]</scope>
    <source>
        <strain evidence="1 2">Vaf07</strain>
    </source>
</reference>
<comment type="caution">
    <text evidence="1">The sequence shown here is derived from an EMBL/GenBank/DDBJ whole genome shotgun (WGS) entry which is preliminary data.</text>
</comment>
<dbReference type="STRING" id="943830.A4A58_09525"/>
<dbReference type="EMBL" id="LVYV01000023">
    <property type="protein sequence ID" value="KZD22276.1"/>
    <property type="molecule type" value="Genomic_DNA"/>
</dbReference>
<evidence type="ECO:0000313" key="2">
    <source>
        <dbReference type="Proteomes" id="UP000076574"/>
    </source>
</evidence>
<proteinExistence type="predicted"/>
<sequence length="106" mass="12017">MQRQNLVFELAQAITQGIPTMAKSLLSRHDLEHAALLQIRSCYGCEDVTAVIIDEIADPRFETNWGILSLHRAADVQLRLTAELNTVRAIDGTQERLRKLYNLKTN</sequence>
<dbReference type="AlphaFoldDB" id="A0A163YL81"/>
<evidence type="ECO:0000313" key="1">
    <source>
        <dbReference type="EMBL" id="KZD22276.1"/>
    </source>
</evidence>
<gene>
    <name evidence="1" type="ORF">A4A58_09525</name>
</gene>